<dbReference type="PANTHER" id="PTHR21310">
    <property type="entry name" value="AMINOGLYCOSIDE PHOSPHOTRANSFERASE-RELATED-RELATED"/>
    <property type="match status" value="1"/>
</dbReference>
<organism evidence="2 3">
    <name type="scientific">Lacipirellula limnantheis</name>
    <dbReference type="NCBI Taxonomy" id="2528024"/>
    <lineage>
        <taxon>Bacteria</taxon>
        <taxon>Pseudomonadati</taxon>
        <taxon>Planctomycetota</taxon>
        <taxon>Planctomycetia</taxon>
        <taxon>Pirellulales</taxon>
        <taxon>Lacipirellulaceae</taxon>
        <taxon>Lacipirellula</taxon>
    </lineage>
</organism>
<dbReference type="EMBL" id="CP036339">
    <property type="protein sequence ID" value="QDT71647.1"/>
    <property type="molecule type" value="Genomic_DNA"/>
</dbReference>
<keyword evidence="2" id="KW-0418">Kinase</keyword>
<reference evidence="2 3" key="1">
    <citation type="submission" date="2019-02" db="EMBL/GenBank/DDBJ databases">
        <title>Deep-cultivation of Planctomycetes and their phenomic and genomic characterization uncovers novel biology.</title>
        <authorList>
            <person name="Wiegand S."/>
            <person name="Jogler M."/>
            <person name="Boedeker C."/>
            <person name="Pinto D."/>
            <person name="Vollmers J."/>
            <person name="Rivas-Marin E."/>
            <person name="Kohn T."/>
            <person name="Peeters S.H."/>
            <person name="Heuer A."/>
            <person name="Rast P."/>
            <person name="Oberbeckmann S."/>
            <person name="Bunk B."/>
            <person name="Jeske O."/>
            <person name="Meyerdierks A."/>
            <person name="Storesund J.E."/>
            <person name="Kallscheuer N."/>
            <person name="Luecker S."/>
            <person name="Lage O.M."/>
            <person name="Pohl T."/>
            <person name="Merkel B.J."/>
            <person name="Hornburger P."/>
            <person name="Mueller R.-W."/>
            <person name="Bruemmer F."/>
            <person name="Labrenz M."/>
            <person name="Spormann A.M."/>
            <person name="Op den Camp H."/>
            <person name="Overmann J."/>
            <person name="Amann R."/>
            <person name="Jetten M.S.M."/>
            <person name="Mascher T."/>
            <person name="Medema M.H."/>
            <person name="Devos D.P."/>
            <person name="Kaster A.-K."/>
            <person name="Ovreas L."/>
            <person name="Rohde M."/>
            <person name="Galperin M.Y."/>
            <person name="Jogler C."/>
        </authorList>
    </citation>
    <scope>NUCLEOTIDE SEQUENCE [LARGE SCALE GENOMIC DNA]</scope>
    <source>
        <strain evidence="2 3">I41</strain>
    </source>
</reference>
<dbReference type="InterPro" id="IPR011009">
    <property type="entry name" value="Kinase-like_dom_sf"/>
</dbReference>
<keyword evidence="2" id="KW-0808">Transferase</keyword>
<evidence type="ECO:0000313" key="3">
    <source>
        <dbReference type="Proteomes" id="UP000317909"/>
    </source>
</evidence>
<dbReference type="Proteomes" id="UP000317909">
    <property type="component" value="Chromosome"/>
</dbReference>
<accession>A0A517TTE1</accession>
<name>A0A517TTE1_9BACT</name>
<dbReference type="Pfam" id="PF01636">
    <property type="entry name" value="APH"/>
    <property type="match status" value="2"/>
</dbReference>
<dbReference type="OrthoDB" id="581471at2"/>
<evidence type="ECO:0000313" key="2">
    <source>
        <dbReference type="EMBL" id="QDT71647.1"/>
    </source>
</evidence>
<feature type="domain" description="Aminoglycoside phosphotransferase" evidence="1">
    <location>
        <begin position="560"/>
        <end position="714"/>
    </location>
</feature>
<dbReference type="KEGG" id="llh:I41_08070"/>
<sequence length="786" mass="86655">MSHTADELGANSSVTMQRNANGRADEAIVARELDFAGLATLLDPRRALQWLRRQAPWLEVASLEPNYLKYKPRTSCLASFVARGNGAPAFVYFKGFAGDASHKIGKAALQSARNSSGVMVDGTLGVVAYLFPQDAVLGRLADLLNPADRLQKEWGDHIPTGELSIDALRYKPERRFVGAVMVAGKPVAAVKLYAGRDYDRAQRNAKVLANVRGARLPRRLERCPKQRYVLSEWVTGVRLREVMAQRRDLADVAERVGATLATLHSHRCGRLQFAPTDLASAEARSAIAAIADVLPSVARRAARLARDIADGLADQHVELSVCHGDFHLDQVLVDDEIVLLDVDNACIGDPARDLGNFIAHCEREAFNGWLLPAEVDLWRSHLLAGYQRVRQLPNDDRISRHVALGLLKLAIEPFRQRQAHWPMFTEAILNRAGKAHDQIGRGVSAHNAPRARLEQLPSPGDHPVLTDDALPNAIPATNPRQVTAALAAGLMPTGWSNTSVVAFRVVRHKPGRRCLIEYDVQDQATGQVQGILAKMSRRPVARRDFQNQRSIYDAGFQQDAADGIYVPEALGVIDEWNMWLQRKVSGTVATEMLAGPHGPAVAGRIAASLAKLHTQGPPPDRRHSLDDELTILRDRLEALTASRPQWKHRLEAVLAKCERIAANLSVTRSTPIHRDFYQDQVIVDGTNVCLCDLDLYCMGNPALDVGNFVAHLIEMGLREYDDPDFFTPSSATFVDAYCSLRSEKHEPSIAGYTMLSLARLIAIDAAMPHRAAYAERLLIHCESMLC</sequence>
<protein>
    <submittedName>
        <fullName evidence="2">Homoserine kinase</fullName>
    </submittedName>
</protein>
<gene>
    <name evidence="2" type="ORF">I41_08070</name>
</gene>
<evidence type="ECO:0000259" key="1">
    <source>
        <dbReference type="Pfam" id="PF01636"/>
    </source>
</evidence>
<dbReference type="AlphaFoldDB" id="A0A517TTE1"/>
<dbReference type="InterPro" id="IPR002575">
    <property type="entry name" value="Aminoglycoside_PTrfase"/>
</dbReference>
<proteinExistence type="predicted"/>
<dbReference type="InterPro" id="IPR051678">
    <property type="entry name" value="AGP_Transferase"/>
</dbReference>
<dbReference type="RefSeq" id="WP_145431082.1">
    <property type="nucleotide sequence ID" value="NZ_CP036339.1"/>
</dbReference>
<dbReference type="GO" id="GO:0016301">
    <property type="term" value="F:kinase activity"/>
    <property type="evidence" value="ECO:0007669"/>
    <property type="project" value="UniProtKB-KW"/>
</dbReference>
<dbReference type="SUPFAM" id="SSF56112">
    <property type="entry name" value="Protein kinase-like (PK-like)"/>
    <property type="match status" value="2"/>
</dbReference>
<dbReference type="Gene3D" id="3.90.1200.10">
    <property type="match status" value="2"/>
</dbReference>
<keyword evidence="3" id="KW-1185">Reference proteome</keyword>
<feature type="domain" description="Aminoglycoside phosphotransferase" evidence="1">
    <location>
        <begin position="205"/>
        <end position="371"/>
    </location>
</feature>